<dbReference type="Proteomes" id="UP001188597">
    <property type="component" value="Unassembled WGS sequence"/>
</dbReference>
<dbReference type="Pfam" id="PF18052">
    <property type="entry name" value="Rx_N"/>
    <property type="match status" value="1"/>
</dbReference>
<keyword evidence="1" id="KW-0677">Repeat</keyword>
<comment type="caution">
    <text evidence="6">The sequence shown here is derived from an EMBL/GenBank/DDBJ whole genome shotgun (WGS) entry which is preliminary data.</text>
</comment>
<dbReference type="AlphaFoldDB" id="A0AA89AIX9"/>
<dbReference type="Gene3D" id="1.20.5.4130">
    <property type="match status" value="1"/>
</dbReference>
<sequence length="98" mass="11076">MALVGVHLMIGKIVSILENEASLLGGVYDELDELKRERKGMRSGLEDADRKRVLTQGEKSWVEDVRDICNPVEDISSLKERNHGWKMLETHATLSKIS</sequence>
<gene>
    <name evidence="6" type="ORF">RJ639_016340</name>
</gene>
<dbReference type="GO" id="GO:0005524">
    <property type="term" value="F:ATP binding"/>
    <property type="evidence" value="ECO:0007669"/>
    <property type="project" value="UniProtKB-KW"/>
</dbReference>
<protein>
    <recommendedName>
        <fullName evidence="5">Disease resistance N-terminal domain-containing protein</fullName>
    </recommendedName>
</protein>
<reference evidence="6" key="1">
    <citation type="submission" date="2022-12" db="EMBL/GenBank/DDBJ databases">
        <title>Draft genome assemblies for two species of Escallonia (Escalloniales).</title>
        <authorList>
            <person name="Chanderbali A."/>
            <person name="Dervinis C."/>
            <person name="Anghel I."/>
            <person name="Soltis D."/>
            <person name="Soltis P."/>
            <person name="Zapata F."/>
        </authorList>
    </citation>
    <scope>NUCLEOTIDE SEQUENCE</scope>
    <source>
        <strain evidence="6">UCBG64.0493</strain>
        <tissue evidence="6">Leaf</tissue>
    </source>
</reference>
<dbReference type="CDD" id="cd14798">
    <property type="entry name" value="RX-CC_like"/>
    <property type="match status" value="1"/>
</dbReference>
<evidence type="ECO:0000313" key="7">
    <source>
        <dbReference type="Proteomes" id="UP001188597"/>
    </source>
</evidence>
<evidence type="ECO:0000256" key="2">
    <source>
        <dbReference type="ARBA" id="ARBA00022741"/>
    </source>
</evidence>
<dbReference type="InterPro" id="IPR038005">
    <property type="entry name" value="RX-like_CC"/>
</dbReference>
<evidence type="ECO:0000256" key="1">
    <source>
        <dbReference type="ARBA" id="ARBA00022737"/>
    </source>
</evidence>
<dbReference type="GO" id="GO:0006952">
    <property type="term" value="P:defense response"/>
    <property type="evidence" value="ECO:0007669"/>
    <property type="project" value="UniProtKB-KW"/>
</dbReference>
<keyword evidence="4" id="KW-0067">ATP-binding</keyword>
<evidence type="ECO:0000256" key="4">
    <source>
        <dbReference type="ARBA" id="ARBA00022840"/>
    </source>
</evidence>
<keyword evidence="2" id="KW-0547">Nucleotide-binding</keyword>
<proteinExistence type="predicted"/>
<keyword evidence="7" id="KW-1185">Reference proteome</keyword>
<organism evidence="6 7">
    <name type="scientific">Escallonia herrerae</name>
    <dbReference type="NCBI Taxonomy" id="1293975"/>
    <lineage>
        <taxon>Eukaryota</taxon>
        <taxon>Viridiplantae</taxon>
        <taxon>Streptophyta</taxon>
        <taxon>Embryophyta</taxon>
        <taxon>Tracheophyta</taxon>
        <taxon>Spermatophyta</taxon>
        <taxon>Magnoliopsida</taxon>
        <taxon>eudicotyledons</taxon>
        <taxon>Gunneridae</taxon>
        <taxon>Pentapetalae</taxon>
        <taxon>asterids</taxon>
        <taxon>campanulids</taxon>
        <taxon>Escalloniales</taxon>
        <taxon>Escalloniaceae</taxon>
        <taxon>Escallonia</taxon>
    </lineage>
</organism>
<dbReference type="InterPro" id="IPR041118">
    <property type="entry name" value="Rx_N"/>
</dbReference>
<accession>A0AA89AIX9</accession>
<keyword evidence="3" id="KW-0611">Plant defense</keyword>
<name>A0AA89AIX9_9ASTE</name>
<evidence type="ECO:0000313" key="6">
    <source>
        <dbReference type="EMBL" id="KAK3005474.1"/>
    </source>
</evidence>
<feature type="domain" description="Disease resistance N-terminal" evidence="5">
    <location>
        <begin position="7"/>
        <end position="75"/>
    </location>
</feature>
<evidence type="ECO:0000259" key="5">
    <source>
        <dbReference type="Pfam" id="PF18052"/>
    </source>
</evidence>
<dbReference type="EMBL" id="JAVXUP010002125">
    <property type="protein sequence ID" value="KAK3005474.1"/>
    <property type="molecule type" value="Genomic_DNA"/>
</dbReference>
<evidence type="ECO:0000256" key="3">
    <source>
        <dbReference type="ARBA" id="ARBA00022821"/>
    </source>
</evidence>